<evidence type="ECO:0000256" key="1">
    <source>
        <dbReference type="ARBA" id="ARBA00023015"/>
    </source>
</evidence>
<dbReference type="GO" id="GO:0006352">
    <property type="term" value="P:DNA-templated transcription initiation"/>
    <property type="evidence" value="ECO:0007669"/>
    <property type="project" value="InterPro"/>
</dbReference>
<dbReference type="PROSITE" id="PS00715">
    <property type="entry name" value="SIGMA70_1"/>
    <property type="match status" value="1"/>
</dbReference>
<dbReference type="Pfam" id="PF04545">
    <property type="entry name" value="Sigma70_r4"/>
    <property type="match status" value="1"/>
</dbReference>
<dbReference type="Pfam" id="PF04539">
    <property type="entry name" value="Sigma70_r3"/>
    <property type="match status" value="1"/>
</dbReference>
<keyword evidence="4" id="KW-0804">Transcription</keyword>
<protein>
    <submittedName>
        <fullName evidence="6">RNA polymerase sigma factor SigA</fullName>
    </submittedName>
</protein>
<proteinExistence type="predicted"/>
<gene>
    <name evidence="6" type="primary">sigA_4</name>
    <name evidence="6" type="ORF">SDC9_11584</name>
</gene>
<dbReference type="InterPro" id="IPR007627">
    <property type="entry name" value="RNA_pol_sigma70_r2"/>
</dbReference>
<dbReference type="Pfam" id="PF00140">
    <property type="entry name" value="Sigma70_r1_2"/>
    <property type="match status" value="1"/>
</dbReference>
<dbReference type="InterPro" id="IPR009042">
    <property type="entry name" value="RNA_pol_sigma70_r1_2"/>
</dbReference>
<dbReference type="InterPro" id="IPR000943">
    <property type="entry name" value="RNA_pol_sigma70"/>
</dbReference>
<dbReference type="PRINTS" id="PR00046">
    <property type="entry name" value="SIGMA70FCT"/>
</dbReference>
<dbReference type="AlphaFoldDB" id="A0A644TGT7"/>
<evidence type="ECO:0000256" key="3">
    <source>
        <dbReference type="ARBA" id="ARBA00023125"/>
    </source>
</evidence>
<accession>A0A644TGT7</accession>
<dbReference type="InterPro" id="IPR014284">
    <property type="entry name" value="RNA_pol_sigma-70_dom"/>
</dbReference>
<evidence type="ECO:0000256" key="4">
    <source>
        <dbReference type="ARBA" id="ARBA00023163"/>
    </source>
</evidence>
<dbReference type="InterPro" id="IPR007630">
    <property type="entry name" value="RNA_pol_sigma70_r4"/>
</dbReference>
<dbReference type="SUPFAM" id="SSF88659">
    <property type="entry name" value="Sigma3 and sigma4 domains of RNA polymerase sigma factors"/>
    <property type="match status" value="2"/>
</dbReference>
<dbReference type="InterPro" id="IPR036388">
    <property type="entry name" value="WH-like_DNA-bd_sf"/>
</dbReference>
<dbReference type="InterPro" id="IPR013325">
    <property type="entry name" value="RNA_pol_sigma_r2"/>
</dbReference>
<dbReference type="GO" id="GO:0016987">
    <property type="term" value="F:sigma factor activity"/>
    <property type="evidence" value="ECO:0007669"/>
    <property type="project" value="UniProtKB-KW"/>
</dbReference>
<dbReference type="Gene3D" id="1.10.10.10">
    <property type="entry name" value="Winged helix-like DNA-binding domain superfamily/Winged helix DNA-binding domain"/>
    <property type="match status" value="2"/>
</dbReference>
<feature type="domain" description="RNA polymerase sigma-70" evidence="5">
    <location>
        <begin position="71"/>
        <end position="84"/>
    </location>
</feature>
<organism evidence="6">
    <name type="scientific">bioreactor metagenome</name>
    <dbReference type="NCBI Taxonomy" id="1076179"/>
    <lineage>
        <taxon>unclassified sequences</taxon>
        <taxon>metagenomes</taxon>
        <taxon>ecological metagenomes</taxon>
    </lineage>
</organism>
<keyword evidence="1" id="KW-0805">Transcription regulation</keyword>
<keyword evidence="3" id="KW-0238">DNA-binding</keyword>
<dbReference type="Gene3D" id="1.10.601.10">
    <property type="entry name" value="RNA Polymerase Primary Sigma Factor"/>
    <property type="match status" value="1"/>
</dbReference>
<dbReference type="PANTHER" id="PTHR30603">
    <property type="entry name" value="RNA POLYMERASE SIGMA FACTOR RPO"/>
    <property type="match status" value="1"/>
</dbReference>
<dbReference type="GO" id="GO:0003677">
    <property type="term" value="F:DNA binding"/>
    <property type="evidence" value="ECO:0007669"/>
    <property type="project" value="UniProtKB-KW"/>
</dbReference>
<comment type="caution">
    <text evidence="6">The sequence shown here is derived from an EMBL/GenBank/DDBJ whole genome shotgun (WGS) entry which is preliminary data.</text>
</comment>
<dbReference type="PANTHER" id="PTHR30603:SF47">
    <property type="entry name" value="RNA POLYMERASE SIGMA FACTOR SIGD, CHLOROPLASTIC"/>
    <property type="match status" value="1"/>
</dbReference>
<dbReference type="NCBIfam" id="TIGR02937">
    <property type="entry name" value="sigma70-ECF"/>
    <property type="match status" value="1"/>
</dbReference>
<evidence type="ECO:0000256" key="2">
    <source>
        <dbReference type="ARBA" id="ARBA00023082"/>
    </source>
</evidence>
<name>A0A644TGT7_9ZZZZ</name>
<dbReference type="InterPro" id="IPR007624">
    <property type="entry name" value="RNA_pol_sigma70_r3"/>
</dbReference>
<dbReference type="InterPro" id="IPR013324">
    <property type="entry name" value="RNA_pol_sigma_r3/r4-like"/>
</dbReference>
<reference evidence="6" key="1">
    <citation type="submission" date="2019-08" db="EMBL/GenBank/DDBJ databases">
        <authorList>
            <person name="Kucharzyk K."/>
            <person name="Murdoch R.W."/>
            <person name="Higgins S."/>
            <person name="Loffler F."/>
        </authorList>
    </citation>
    <scope>NUCLEOTIDE SEQUENCE</scope>
</reference>
<dbReference type="EMBL" id="VSSQ01000030">
    <property type="protein sequence ID" value="MPL65919.1"/>
    <property type="molecule type" value="Genomic_DNA"/>
</dbReference>
<dbReference type="SUPFAM" id="SSF88946">
    <property type="entry name" value="Sigma2 domain of RNA polymerase sigma factors"/>
    <property type="match status" value="1"/>
</dbReference>
<dbReference type="Pfam" id="PF04542">
    <property type="entry name" value="Sigma70_r2"/>
    <property type="match status" value="1"/>
</dbReference>
<evidence type="ECO:0000259" key="5">
    <source>
        <dbReference type="PROSITE" id="PS00715"/>
    </source>
</evidence>
<keyword evidence="2" id="KW-0731">Sigma factor</keyword>
<dbReference type="InterPro" id="IPR050239">
    <property type="entry name" value="Sigma-70_RNA_pol_init_factors"/>
</dbReference>
<sequence length="277" mass="31776">MQHLAANDESLASYFKSIKSIRLLSREEEEILSRKIAQGDTAARKRLIEANLRLVVRIARTMWNPSLSLIDLIQEGNIGLMKAAEKFDGSRKVKFSTYAAWWIRQAIGRSLVNTGRAIRLPHRKEELIRKIQAEKSIMSQTLQRQPSSSEISEKLGICEKKLNDILMFAERISGFDAQAEQESFSILDLYEDYTYSPETLFDQAMLGEQTTRLLSVLKERERFVINHRFELGGRKRQSLKRMGGSMGLSPETVRHIEKRALQRLHAEASKGYLYLSA</sequence>
<evidence type="ECO:0000313" key="6">
    <source>
        <dbReference type="EMBL" id="MPL65919.1"/>
    </source>
</evidence>